<dbReference type="SUPFAM" id="SSF51126">
    <property type="entry name" value="Pectin lyase-like"/>
    <property type="match status" value="2"/>
</dbReference>
<dbReference type="SMART" id="SM00710">
    <property type="entry name" value="PbH1"/>
    <property type="match status" value="9"/>
</dbReference>
<evidence type="ECO:0000256" key="1">
    <source>
        <dbReference type="ARBA" id="ARBA00004906"/>
    </source>
</evidence>
<name>A0A7G2CBV2_9TRYP</name>
<gene>
    <name evidence="6" type="ORF">ADEAN_000299700</name>
</gene>
<dbReference type="Pfam" id="PF07602">
    <property type="entry name" value="DUF1565"/>
    <property type="match status" value="1"/>
</dbReference>
<dbReference type="AlphaFoldDB" id="A0A7G2CBV2"/>
<comment type="pathway">
    <text evidence="1">Protein modification; protein ubiquitination.</text>
</comment>
<dbReference type="Pfam" id="PF13229">
    <property type="entry name" value="Beta_helix"/>
    <property type="match status" value="1"/>
</dbReference>
<evidence type="ECO:0000256" key="2">
    <source>
        <dbReference type="ARBA" id="ARBA00022737"/>
    </source>
</evidence>
<dbReference type="InterPro" id="IPR022441">
    <property type="entry name" value="Para_beta_helix_rpt-2"/>
</dbReference>
<dbReference type="InterPro" id="IPR039448">
    <property type="entry name" value="Beta_helix"/>
</dbReference>
<dbReference type="Gene3D" id="2.160.20.10">
    <property type="entry name" value="Single-stranded right-handed beta-helix, Pectin lyase-like"/>
    <property type="match status" value="2"/>
</dbReference>
<dbReference type="OrthoDB" id="427974at2759"/>
<dbReference type="NCBIfam" id="TIGR03804">
    <property type="entry name" value="para_beta_helix"/>
    <property type="match status" value="1"/>
</dbReference>
<proteinExistence type="predicted"/>
<dbReference type="InterPro" id="IPR006626">
    <property type="entry name" value="PbH1"/>
</dbReference>
<dbReference type="InterPro" id="IPR011050">
    <property type="entry name" value="Pectin_lyase_fold/virulence"/>
</dbReference>
<evidence type="ECO:0000313" key="6">
    <source>
        <dbReference type="EMBL" id="CAD2215542.1"/>
    </source>
</evidence>
<dbReference type="InterPro" id="IPR012334">
    <property type="entry name" value="Pectin_lyas_fold"/>
</dbReference>
<dbReference type="EMBL" id="LR877149">
    <property type="protein sequence ID" value="CAD2215542.1"/>
    <property type="molecule type" value="Genomic_DNA"/>
</dbReference>
<evidence type="ECO:0000259" key="5">
    <source>
        <dbReference type="Pfam" id="PF13229"/>
    </source>
</evidence>
<evidence type="ECO:0000256" key="3">
    <source>
        <dbReference type="ARBA" id="ARBA00022786"/>
    </source>
</evidence>
<dbReference type="InterPro" id="IPR011459">
    <property type="entry name" value="DUF1565"/>
</dbReference>
<evidence type="ECO:0008006" key="8">
    <source>
        <dbReference type="Google" id="ProtNLM"/>
    </source>
</evidence>
<keyword evidence="2" id="KW-0677">Repeat</keyword>
<keyword evidence="3" id="KW-0833">Ubl conjugation pathway</keyword>
<sequence length="678" mass="73502">MLDEHGFITEQRYSQWQKKKVKTIVVNCRAKNPTLRSIANAINIAKPYDRIELTEGEYQESFTVNFPLEIVSADGEEAQIITRNSGITVTAAVELYIENLTIISKSSSKLDAAVVFMAGNPVMFRCKISSLIMGGTSRSHVENCVITESSAGVGVVVQDNAGGTIQSTTVHSHSRACLEIDTRGELKVVECQLYNYRNWEGDVVVVSGAISSVARDTTVGTHLACSKVEIAQCQIYLSNQDDNRRRSSAHQAYGSSPAGSYCVNINSGAAPTFSQNELIEGEIGFLLDGAGPAQLKGNVVRCQRKSGILAYIEDEHVYAIDKTNFCIKGDNIFDRCHIGIDVQASSNRTQSFDSLLSNDTPSTKHVFRWSNVNSLKPLSTPVTTTLERDFSLVHHGELTRLSAIKQNLNTLATCVLEAYPTCLQHSFNTNSVGVGGSVRPSNQNVFAELLNTSLQTTLDQADSREEAVRNMDHFRGNRGIDIINTKFSNCSICAIRFGRQGYGRVEDCVFEDSGTHAIVVDCGAHPIITGCRFLRSRKASIVIANFANPLIIGNEISGGLVMAMVITRLGRGVVLGNIISGNHGCGIVVENSSQPLICANLISSNRTGGAVVENFCDPLIVFNQFSANISSQIVCSQSSDAFIAYNSIQSSPDYGVKIVLPQSVLSCHEYHHGSTAMG</sequence>
<keyword evidence="7" id="KW-1185">Reference proteome</keyword>
<dbReference type="PANTHER" id="PTHR22990">
    <property type="entry name" value="F-BOX ONLY PROTEIN"/>
    <property type="match status" value="1"/>
</dbReference>
<accession>A0A7G2CBV2</accession>
<dbReference type="PANTHER" id="PTHR22990:SF32">
    <property type="entry name" value="RIGHT HANDED BETA HELIX DOMAIN-CONTAINING PROTEIN"/>
    <property type="match status" value="1"/>
</dbReference>
<dbReference type="VEuPathDB" id="TriTrypDB:ADEAN_000299700"/>
<dbReference type="Proteomes" id="UP000515908">
    <property type="component" value="Chromosome 05"/>
</dbReference>
<feature type="domain" description="DUF1565" evidence="4">
    <location>
        <begin position="31"/>
        <end position="78"/>
    </location>
</feature>
<organism evidence="6 7">
    <name type="scientific">Angomonas deanei</name>
    <dbReference type="NCBI Taxonomy" id="59799"/>
    <lineage>
        <taxon>Eukaryota</taxon>
        <taxon>Discoba</taxon>
        <taxon>Euglenozoa</taxon>
        <taxon>Kinetoplastea</taxon>
        <taxon>Metakinetoplastina</taxon>
        <taxon>Trypanosomatida</taxon>
        <taxon>Trypanosomatidae</taxon>
        <taxon>Strigomonadinae</taxon>
        <taxon>Angomonas</taxon>
    </lineage>
</organism>
<feature type="domain" description="Right handed beta helix" evidence="5">
    <location>
        <begin position="474"/>
        <end position="625"/>
    </location>
</feature>
<reference evidence="6 7" key="1">
    <citation type="submission" date="2020-08" db="EMBL/GenBank/DDBJ databases">
        <authorList>
            <person name="Newling K."/>
            <person name="Davey J."/>
            <person name="Forrester S."/>
        </authorList>
    </citation>
    <scope>NUCLEOTIDE SEQUENCE [LARGE SCALE GENOMIC DNA]</scope>
    <source>
        <strain evidence="7">Crithidia deanei Carvalho (ATCC PRA-265)</strain>
    </source>
</reference>
<protein>
    <recommendedName>
        <fullName evidence="8">Right handed beta helix domain-containing protein</fullName>
    </recommendedName>
</protein>
<dbReference type="GO" id="GO:0006511">
    <property type="term" value="P:ubiquitin-dependent protein catabolic process"/>
    <property type="evidence" value="ECO:0007669"/>
    <property type="project" value="TreeGrafter"/>
</dbReference>
<evidence type="ECO:0000259" key="4">
    <source>
        <dbReference type="Pfam" id="PF07602"/>
    </source>
</evidence>
<dbReference type="InterPro" id="IPR051550">
    <property type="entry name" value="SCF-Subunits/Alg-Epimerases"/>
</dbReference>
<evidence type="ECO:0000313" key="7">
    <source>
        <dbReference type="Proteomes" id="UP000515908"/>
    </source>
</evidence>